<gene>
    <name evidence="1" type="ORF">BDZ94DRAFT_234277</name>
</gene>
<name>A0A9P6C9N4_9AGAR</name>
<organism evidence="1 2">
    <name type="scientific">Collybia nuda</name>
    <dbReference type="NCBI Taxonomy" id="64659"/>
    <lineage>
        <taxon>Eukaryota</taxon>
        <taxon>Fungi</taxon>
        <taxon>Dikarya</taxon>
        <taxon>Basidiomycota</taxon>
        <taxon>Agaricomycotina</taxon>
        <taxon>Agaricomycetes</taxon>
        <taxon>Agaricomycetidae</taxon>
        <taxon>Agaricales</taxon>
        <taxon>Tricholomatineae</taxon>
        <taxon>Clitocybaceae</taxon>
        <taxon>Collybia</taxon>
    </lineage>
</organism>
<proteinExistence type="predicted"/>
<comment type="caution">
    <text evidence="1">The sequence shown here is derived from an EMBL/GenBank/DDBJ whole genome shotgun (WGS) entry which is preliminary data.</text>
</comment>
<reference evidence="1" key="1">
    <citation type="submission" date="2020-11" db="EMBL/GenBank/DDBJ databases">
        <authorList>
            <consortium name="DOE Joint Genome Institute"/>
            <person name="Ahrendt S."/>
            <person name="Riley R."/>
            <person name="Andreopoulos W."/>
            <person name="Labutti K."/>
            <person name="Pangilinan J."/>
            <person name="Ruiz-Duenas F.J."/>
            <person name="Barrasa J.M."/>
            <person name="Sanchez-Garcia M."/>
            <person name="Camarero S."/>
            <person name="Miyauchi S."/>
            <person name="Serrano A."/>
            <person name="Linde D."/>
            <person name="Babiker R."/>
            <person name="Drula E."/>
            <person name="Ayuso-Fernandez I."/>
            <person name="Pacheco R."/>
            <person name="Padilla G."/>
            <person name="Ferreira P."/>
            <person name="Barriuso J."/>
            <person name="Kellner H."/>
            <person name="Castanera R."/>
            <person name="Alfaro M."/>
            <person name="Ramirez L."/>
            <person name="Pisabarro A.G."/>
            <person name="Kuo A."/>
            <person name="Tritt A."/>
            <person name="Lipzen A."/>
            <person name="He G."/>
            <person name="Yan M."/>
            <person name="Ng V."/>
            <person name="Cullen D."/>
            <person name="Martin F."/>
            <person name="Rosso M.-N."/>
            <person name="Henrissat B."/>
            <person name="Hibbett D."/>
            <person name="Martinez A.T."/>
            <person name="Grigoriev I.V."/>
        </authorList>
    </citation>
    <scope>NUCLEOTIDE SEQUENCE</scope>
    <source>
        <strain evidence="1">CBS 247.69</strain>
    </source>
</reference>
<sequence length="546" mass="62371">MAQYEINNCMDIDAPSITTINSPAVQAQLSDISTLPDDVLLYLFYMTIHAPDADPFSPMTFSHVSARWRELALYAPMLWTTITVAEELSATMLNFERTLYRVPHFLERSKDLPLSLHITLHSYHEESAMHHPDHPFAYNVQTFRHHTRRLSDFLGRHVARFKSFILVGDEFESVQDIQSSFPHIPMPLLESYRVWQRDDYQCLEGDLRDPSHIGALSIPLRPRRMTVEESTLMYPKLVDMTLKGIPLEWFHFSPRNLQYLHIGFLPIGARPTGEDFRHILLANEHSLEALKIQGACPVNASVEPYVLSNLKSFELAFAYPEEAIPLIQSMQTPNLISLSFTDLRRKFVDVGQRPSVEYDWTTLMLFEEVGKHMPLQSILQCSLSHVCFLPPLINLHMYPPIKLASNPGFRDYPIPKTLLRFFRKMTALQLLLVVDPDPCTLRCLNFTKSPAPEGGETDQNPFAGPVPLLSHLHLSDFHLPIVQNFILNRFGNRASARHLENLMLSMPATWADRFGPCLTPLADNVEVYGTIMDSDIEAALTLPLHH</sequence>
<dbReference type="AlphaFoldDB" id="A0A9P6C9N4"/>
<evidence type="ECO:0008006" key="3">
    <source>
        <dbReference type="Google" id="ProtNLM"/>
    </source>
</evidence>
<dbReference type="OrthoDB" id="3246221at2759"/>
<keyword evidence="2" id="KW-1185">Reference proteome</keyword>
<evidence type="ECO:0000313" key="2">
    <source>
        <dbReference type="Proteomes" id="UP000807353"/>
    </source>
</evidence>
<dbReference type="EMBL" id="MU150374">
    <property type="protein sequence ID" value="KAF9457357.1"/>
    <property type="molecule type" value="Genomic_DNA"/>
</dbReference>
<dbReference type="Proteomes" id="UP000807353">
    <property type="component" value="Unassembled WGS sequence"/>
</dbReference>
<protein>
    <recommendedName>
        <fullName evidence="3">F-box domain-containing protein</fullName>
    </recommendedName>
</protein>
<accession>A0A9P6C9N4</accession>
<dbReference type="Gene3D" id="1.20.1280.50">
    <property type="match status" value="1"/>
</dbReference>
<evidence type="ECO:0000313" key="1">
    <source>
        <dbReference type="EMBL" id="KAF9457357.1"/>
    </source>
</evidence>